<evidence type="ECO:0000256" key="1">
    <source>
        <dbReference type="SAM" id="Phobius"/>
    </source>
</evidence>
<gene>
    <name evidence="2" type="ORF">GQS65_07080</name>
</gene>
<evidence type="ECO:0000313" key="2">
    <source>
        <dbReference type="EMBL" id="MWG34254.1"/>
    </source>
</evidence>
<accession>A0A6B0GHP8</accession>
<keyword evidence="1" id="KW-1133">Transmembrane helix</keyword>
<comment type="caution">
    <text evidence="2">The sequence shown here is derived from an EMBL/GenBank/DDBJ whole genome shotgun (WGS) entry which is preliminary data.</text>
</comment>
<dbReference type="Proteomes" id="UP000451471">
    <property type="component" value="Unassembled WGS sequence"/>
</dbReference>
<sequence>MADDRYGVPGRLAVVLVVTQVTWFAVGTGMLVVVFLPSGWIVLDSYRVALLPAMLVAYGVVFPRSRLLRR</sequence>
<reference evidence="2 3" key="1">
    <citation type="submission" date="2019-12" db="EMBL/GenBank/DDBJ databases">
        <title>Halocatena pleomorpha gen. nov. sp. nov., an extremely halophilic archaeon of family Halobacteriaceae isolated from saltpan soil.</title>
        <authorList>
            <person name="Pal Y."/>
            <person name="Verma A."/>
            <person name="Krishnamurthi S."/>
            <person name="Kumar P."/>
        </authorList>
    </citation>
    <scope>NUCLEOTIDE SEQUENCE [LARGE SCALE GENOMIC DNA]</scope>
    <source>
        <strain evidence="2 3">JCM 16495</strain>
    </source>
</reference>
<name>A0A6B0GHP8_9EURY</name>
<keyword evidence="1" id="KW-0812">Transmembrane</keyword>
<evidence type="ECO:0000313" key="3">
    <source>
        <dbReference type="Proteomes" id="UP000451471"/>
    </source>
</evidence>
<proteinExistence type="predicted"/>
<dbReference type="AlphaFoldDB" id="A0A6B0GHP8"/>
<dbReference type="RefSeq" id="WP_158203965.1">
    <property type="nucleotide sequence ID" value="NZ_WSZK01000015.1"/>
</dbReference>
<protein>
    <submittedName>
        <fullName evidence="2">Uncharacterized protein</fullName>
    </submittedName>
</protein>
<keyword evidence="1" id="KW-0472">Membrane</keyword>
<organism evidence="2 3">
    <name type="scientific">Halomarina oriensis</name>
    <dbReference type="NCBI Taxonomy" id="671145"/>
    <lineage>
        <taxon>Archaea</taxon>
        <taxon>Methanobacteriati</taxon>
        <taxon>Methanobacteriota</taxon>
        <taxon>Stenosarchaea group</taxon>
        <taxon>Halobacteria</taxon>
        <taxon>Halobacteriales</taxon>
        <taxon>Natronomonadaceae</taxon>
        <taxon>Halomarina</taxon>
    </lineage>
</organism>
<dbReference type="EMBL" id="WSZK01000015">
    <property type="protein sequence ID" value="MWG34254.1"/>
    <property type="molecule type" value="Genomic_DNA"/>
</dbReference>
<keyword evidence="3" id="KW-1185">Reference proteome</keyword>
<feature type="transmembrane region" description="Helical" evidence="1">
    <location>
        <begin position="48"/>
        <end position="67"/>
    </location>
</feature>
<feature type="transmembrane region" description="Helical" evidence="1">
    <location>
        <begin position="12"/>
        <end position="36"/>
    </location>
</feature>